<feature type="domain" description="NTF2-like" evidence="2">
    <location>
        <begin position="35"/>
        <end position="182"/>
    </location>
</feature>
<feature type="signal peptide" evidence="1">
    <location>
        <begin position="1"/>
        <end position="20"/>
    </location>
</feature>
<dbReference type="Proteomes" id="UP000664534">
    <property type="component" value="Unassembled WGS sequence"/>
</dbReference>
<name>A0A8H3EL22_9LECA</name>
<dbReference type="InterPro" id="IPR032710">
    <property type="entry name" value="NTF2-like_dom_sf"/>
</dbReference>
<keyword evidence="4" id="KW-1185">Reference proteome</keyword>
<accession>A0A8H3EL22</accession>
<comment type="caution">
    <text evidence="3">The sequence shown here is derived from an EMBL/GenBank/DDBJ whole genome shotgun (WGS) entry which is preliminary data.</text>
</comment>
<dbReference type="InterPro" id="IPR058645">
    <property type="entry name" value="NTF2-like_dom_7"/>
</dbReference>
<sequence length="191" mass="20660">MKLSYTDTLLLCFLATLTSAHPSPSSTTDGSPCGTCIQDNEVEGIAQRWLNAFATGGLPTLDSAVTENIMIYDEGANNGTTSAYVHNRTELYTVISEGPYGGNGVTNVSYDIVFTFHTCDRIALRWQQNEYTTADIGYGSRVAAGKYIEFKGTDLLTIDLASKKVENVTTSADLLNDYRALGYNLGVLNPS</sequence>
<proteinExistence type="predicted"/>
<evidence type="ECO:0000256" key="1">
    <source>
        <dbReference type="SAM" id="SignalP"/>
    </source>
</evidence>
<protein>
    <recommendedName>
        <fullName evidence="2">NTF2-like domain-containing protein</fullName>
    </recommendedName>
</protein>
<dbReference type="EMBL" id="CAJPDT010000005">
    <property type="protein sequence ID" value="CAF9909131.1"/>
    <property type="molecule type" value="Genomic_DNA"/>
</dbReference>
<evidence type="ECO:0000313" key="3">
    <source>
        <dbReference type="EMBL" id="CAF9909131.1"/>
    </source>
</evidence>
<feature type="chain" id="PRO_5034246890" description="NTF2-like domain-containing protein" evidence="1">
    <location>
        <begin position="21"/>
        <end position="191"/>
    </location>
</feature>
<keyword evidence="1" id="KW-0732">Signal</keyword>
<organism evidence="3 4">
    <name type="scientific">Imshaugia aleurites</name>
    <dbReference type="NCBI Taxonomy" id="172621"/>
    <lineage>
        <taxon>Eukaryota</taxon>
        <taxon>Fungi</taxon>
        <taxon>Dikarya</taxon>
        <taxon>Ascomycota</taxon>
        <taxon>Pezizomycotina</taxon>
        <taxon>Lecanoromycetes</taxon>
        <taxon>OSLEUM clade</taxon>
        <taxon>Lecanoromycetidae</taxon>
        <taxon>Lecanorales</taxon>
        <taxon>Lecanorineae</taxon>
        <taxon>Parmeliaceae</taxon>
        <taxon>Imshaugia</taxon>
    </lineage>
</organism>
<evidence type="ECO:0000259" key="2">
    <source>
        <dbReference type="Pfam" id="PF26534"/>
    </source>
</evidence>
<dbReference type="Pfam" id="PF26534">
    <property type="entry name" value="NTF2_7"/>
    <property type="match status" value="1"/>
</dbReference>
<gene>
    <name evidence="3" type="ORF">IMSHALPRED_007620</name>
</gene>
<dbReference type="OrthoDB" id="3526850at2759"/>
<dbReference type="SUPFAM" id="SSF54427">
    <property type="entry name" value="NTF2-like"/>
    <property type="match status" value="1"/>
</dbReference>
<reference evidence="3" key="1">
    <citation type="submission" date="2021-03" db="EMBL/GenBank/DDBJ databases">
        <authorList>
            <person name="Tagirdzhanova G."/>
        </authorList>
    </citation>
    <scope>NUCLEOTIDE SEQUENCE</scope>
</reference>
<dbReference type="AlphaFoldDB" id="A0A8H3EL22"/>
<evidence type="ECO:0000313" key="4">
    <source>
        <dbReference type="Proteomes" id="UP000664534"/>
    </source>
</evidence>